<keyword evidence="2" id="KW-1185">Reference proteome</keyword>
<gene>
    <name evidence="1" type="ORF">OCU04_012006</name>
</gene>
<evidence type="ECO:0000313" key="2">
    <source>
        <dbReference type="Proteomes" id="UP001152300"/>
    </source>
</evidence>
<reference evidence="1" key="1">
    <citation type="submission" date="2022-11" db="EMBL/GenBank/DDBJ databases">
        <title>Genome Resource of Sclerotinia nivalis Strain SnTB1, a Plant Pathogen Isolated from American Ginseng.</title>
        <authorList>
            <person name="Fan S."/>
        </authorList>
    </citation>
    <scope>NUCLEOTIDE SEQUENCE</scope>
    <source>
        <strain evidence="1">SnTB1</strain>
    </source>
</reference>
<dbReference type="Proteomes" id="UP001152300">
    <property type="component" value="Unassembled WGS sequence"/>
</dbReference>
<protein>
    <submittedName>
        <fullName evidence="1">Uncharacterized protein</fullName>
    </submittedName>
</protein>
<accession>A0A9X0DD40</accession>
<dbReference type="EMBL" id="JAPEIS010000015">
    <property type="protein sequence ID" value="KAJ8059026.1"/>
    <property type="molecule type" value="Genomic_DNA"/>
</dbReference>
<name>A0A9X0DD40_9HELO</name>
<dbReference type="SUPFAM" id="SSF47769">
    <property type="entry name" value="SAM/Pointed domain"/>
    <property type="match status" value="1"/>
</dbReference>
<comment type="caution">
    <text evidence="1">The sequence shown here is derived from an EMBL/GenBank/DDBJ whole genome shotgun (WGS) entry which is preliminary data.</text>
</comment>
<proteinExistence type="predicted"/>
<dbReference type="OrthoDB" id="10330505at2759"/>
<organism evidence="1 2">
    <name type="scientific">Sclerotinia nivalis</name>
    <dbReference type="NCBI Taxonomy" id="352851"/>
    <lineage>
        <taxon>Eukaryota</taxon>
        <taxon>Fungi</taxon>
        <taxon>Dikarya</taxon>
        <taxon>Ascomycota</taxon>
        <taxon>Pezizomycotina</taxon>
        <taxon>Leotiomycetes</taxon>
        <taxon>Helotiales</taxon>
        <taxon>Sclerotiniaceae</taxon>
        <taxon>Sclerotinia</taxon>
    </lineage>
</organism>
<sequence length="122" mass="14434">MASTIPKYEWTTHEVREWMADHFVTIMNRERSYAITIAQQYQGTGKQLFSNTKEDWLEVFERKVYGREMHDTMAGILRNDEELKKTGLPLQLLPLYQHRQIIEIVQGTFINQNSKRSEGSKQ</sequence>
<evidence type="ECO:0000313" key="1">
    <source>
        <dbReference type="EMBL" id="KAJ8059026.1"/>
    </source>
</evidence>
<dbReference type="AlphaFoldDB" id="A0A9X0DD40"/>
<dbReference type="InterPro" id="IPR013761">
    <property type="entry name" value="SAM/pointed_sf"/>
</dbReference>